<protein>
    <submittedName>
        <fullName evidence="2">Post-segregation antitoxin CcdA</fullName>
    </submittedName>
</protein>
<dbReference type="Pfam" id="PF07362">
    <property type="entry name" value="CcdA"/>
    <property type="match status" value="1"/>
</dbReference>
<evidence type="ECO:0000313" key="3">
    <source>
        <dbReference type="Proteomes" id="UP001271890"/>
    </source>
</evidence>
<sequence length="93" mass="10760">MRRLMRIRDIIMRTSTTSRHNTKKSTNVYLTAALVETARSMNINLSATLDRLLAQEIEARKSEQSKEKQDMQTMNAFMERAGMLKDDDFFGSL</sequence>
<proteinExistence type="predicted"/>
<name>A0ABU4SBW7_9GAMM</name>
<evidence type="ECO:0000256" key="1">
    <source>
        <dbReference type="ARBA" id="ARBA00022649"/>
    </source>
</evidence>
<dbReference type="InterPro" id="IPR009956">
    <property type="entry name" value="Post-segregation_anti-tox_CcdA"/>
</dbReference>
<reference evidence="3" key="1">
    <citation type="journal article" date="2024" name="Toxins">
        <title>Genome Sequence Analysis of Native Xenorhabdus Strains Isolated from Entomopathogenic Nematodes in Argentina.</title>
        <authorList>
            <person name="Palma L."/>
            <person name="Frizzo L."/>
            <person name="Kaiser S."/>
            <person name="Berry C."/>
            <person name="Caballero P."/>
            <person name="Bode H.B."/>
            <person name="Del Valle E.E."/>
        </authorList>
    </citation>
    <scope>NUCLEOTIDE SEQUENCE [LARGE SCALE GENOMIC DNA]</scope>
    <source>
        <strain evidence="3">12</strain>
    </source>
</reference>
<accession>A0ABU4SBW7</accession>
<dbReference type="Proteomes" id="UP001271890">
    <property type="component" value="Unassembled WGS sequence"/>
</dbReference>
<keyword evidence="1" id="KW-1277">Toxin-antitoxin system</keyword>
<comment type="caution">
    <text evidence="2">The sequence shown here is derived from an EMBL/GenBank/DDBJ whole genome shotgun (WGS) entry which is preliminary data.</text>
</comment>
<gene>
    <name evidence="2" type="ORF">FE392_13175</name>
</gene>
<dbReference type="EMBL" id="VCDN01000048">
    <property type="protein sequence ID" value="MDX7988272.1"/>
    <property type="molecule type" value="Genomic_DNA"/>
</dbReference>
<keyword evidence="3" id="KW-1185">Reference proteome</keyword>
<organism evidence="2 3">
    <name type="scientific">Xenorhabdus santafensis</name>
    <dbReference type="NCBI Taxonomy" id="2582833"/>
    <lineage>
        <taxon>Bacteria</taxon>
        <taxon>Pseudomonadati</taxon>
        <taxon>Pseudomonadota</taxon>
        <taxon>Gammaproteobacteria</taxon>
        <taxon>Enterobacterales</taxon>
        <taxon>Morganellaceae</taxon>
        <taxon>Xenorhabdus</taxon>
    </lineage>
</organism>
<evidence type="ECO:0000313" key="2">
    <source>
        <dbReference type="EMBL" id="MDX7988272.1"/>
    </source>
</evidence>